<evidence type="ECO:0000256" key="6">
    <source>
        <dbReference type="ARBA" id="ARBA00022989"/>
    </source>
</evidence>
<feature type="transmembrane region" description="Helical" evidence="8">
    <location>
        <begin position="122"/>
        <end position="143"/>
    </location>
</feature>
<dbReference type="GO" id="GO:0022857">
    <property type="term" value="F:transmembrane transporter activity"/>
    <property type="evidence" value="ECO:0007669"/>
    <property type="project" value="InterPro"/>
</dbReference>
<dbReference type="InterPro" id="IPR005828">
    <property type="entry name" value="MFS_sugar_transport-like"/>
</dbReference>
<feature type="transmembrane region" description="Helical" evidence="8">
    <location>
        <begin position="320"/>
        <end position="343"/>
    </location>
</feature>
<dbReference type="OrthoDB" id="4142200at2759"/>
<feature type="transmembrane region" description="Helical" evidence="8">
    <location>
        <begin position="363"/>
        <end position="383"/>
    </location>
</feature>
<organism evidence="10 11">
    <name type="scientific">Trichogramma brassicae</name>
    <dbReference type="NCBI Taxonomy" id="86971"/>
    <lineage>
        <taxon>Eukaryota</taxon>
        <taxon>Metazoa</taxon>
        <taxon>Ecdysozoa</taxon>
        <taxon>Arthropoda</taxon>
        <taxon>Hexapoda</taxon>
        <taxon>Insecta</taxon>
        <taxon>Pterygota</taxon>
        <taxon>Neoptera</taxon>
        <taxon>Endopterygota</taxon>
        <taxon>Hymenoptera</taxon>
        <taxon>Apocrita</taxon>
        <taxon>Proctotrupomorpha</taxon>
        <taxon>Chalcidoidea</taxon>
        <taxon>Trichogrammatidae</taxon>
        <taxon>Trichogramma</taxon>
    </lineage>
</organism>
<keyword evidence="6 8" id="KW-1133">Transmembrane helix</keyword>
<dbReference type="AlphaFoldDB" id="A0A6H5IKK7"/>
<dbReference type="InterPro" id="IPR005829">
    <property type="entry name" value="Sugar_transporter_CS"/>
</dbReference>
<keyword evidence="5 8" id="KW-0812">Transmembrane</keyword>
<evidence type="ECO:0000256" key="8">
    <source>
        <dbReference type="SAM" id="Phobius"/>
    </source>
</evidence>
<dbReference type="PROSITE" id="PS50850">
    <property type="entry name" value="MFS"/>
    <property type="match status" value="1"/>
</dbReference>
<dbReference type="PROSITE" id="PS00217">
    <property type="entry name" value="SUGAR_TRANSPORT_2"/>
    <property type="match status" value="1"/>
</dbReference>
<dbReference type="InterPro" id="IPR050549">
    <property type="entry name" value="MFS_Trehalose_Transporter"/>
</dbReference>
<keyword evidence="2" id="KW-0813">Transport</keyword>
<name>A0A6H5IKK7_9HYME</name>
<feature type="transmembrane region" description="Helical" evidence="8">
    <location>
        <begin position="493"/>
        <end position="511"/>
    </location>
</feature>
<evidence type="ECO:0000256" key="7">
    <source>
        <dbReference type="ARBA" id="ARBA00023136"/>
    </source>
</evidence>
<evidence type="ECO:0000259" key="9">
    <source>
        <dbReference type="PROSITE" id="PS50850"/>
    </source>
</evidence>
<evidence type="ECO:0000256" key="5">
    <source>
        <dbReference type="ARBA" id="ARBA00022692"/>
    </source>
</evidence>
<feature type="transmembrane region" description="Helical" evidence="8">
    <location>
        <begin position="462"/>
        <end position="481"/>
    </location>
</feature>
<evidence type="ECO:0000256" key="4">
    <source>
        <dbReference type="ARBA" id="ARBA00022597"/>
    </source>
</evidence>
<evidence type="ECO:0000313" key="11">
    <source>
        <dbReference type="Proteomes" id="UP000479190"/>
    </source>
</evidence>
<accession>A0A6H5IKK7</accession>
<dbReference type="Gene3D" id="1.20.1250.20">
    <property type="entry name" value="MFS general substrate transporter like domains"/>
    <property type="match status" value="1"/>
</dbReference>
<dbReference type="PANTHER" id="PTHR48021">
    <property type="match status" value="1"/>
</dbReference>
<reference evidence="10 11" key="1">
    <citation type="submission" date="2020-02" db="EMBL/GenBank/DDBJ databases">
        <authorList>
            <person name="Ferguson B K."/>
        </authorList>
    </citation>
    <scope>NUCLEOTIDE SEQUENCE [LARGE SCALE GENOMIC DNA]</scope>
</reference>
<dbReference type="Pfam" id="PF00083">
    <property type="entry name" value="Sugar_tr"/>
    <property type="match status" value="1"/>
</dbReference>
<dbReference type="EMBL" id="CADCXV010000815">
    <property type="protein sequence ID" value="CAB0036304.1"/>
    <property type="molecule type" value="Genomic_DNA"/>
</dbReference>
<gene>
    <name evidence="10" type="ORF">TBRA_LOCUS8177</name>
</gene>
<feature type="transmembrane region" description="Helical" evidence="8">
    <location>
        <begin position="175"/>
        <end position="197"/>
    </location>
</feature>
<feature type="transmembrane region" description="Helical" evidence="8">
    <location>
        <begin position="390"/>
        <end position="411"/>
    </location>
</feature>
<feature type="transmembrane region" description="Helical" evidence="8">
    <location>
        <begin position="431"/>
        <end position="450"/>
    </location>
</feature>
<evidence type="ECO:0000256" key="2">
    <source>
        <dbReference type="ARBA" id="ARBA00022448"/>
    </source>
</evidence>
<dbReference type="InterPro" id="IPR036259">
    <property type="entry name" value="MFS_trans_sf"/>
</dbReference>
<dbReference type="PROSITE" id="PS00216">
    <property type="entry name" value="SUGAR_TRANSPORT_1"/>
    <property type="match status" value="1"/>
</dbReference>
<dbReference type="Proteomes" id="UP000479190">
    <property type="component" value="Unassembled WGS sequence"/>
</dbReference>
<dbReference type="PANTHER" id="PTHR48021:SF46">
    <property type="entry name" value="MAJOR FACILITATOR SUPERFAMILY (MFS) PROFILE DOMAIN-CONTAINING PROTEIN"/>
    <property type="match status" value="1"/>
</dbReference>
<dbReference type="FunFam" id="1.20.1250.20:FF:000218">
    <property type="entry name" value="facilitated trehalose transporter Tret1"/>
    <property type="match status" value="1"/>
</dbReference>
<dbReference type="SUPFAM" id="SSF103473">
    <property type="entry name" value="MFS general substrate transporter"/>
    <property type="match status" value="1"/>
</dbReference>
<evidence type="ECO:0000313" key="10">
    <source>
        <dbReference type="EMBL" id="CAB0036304.1"/>
    </source>
</evidence>
<feature type="transmembrane region" description="Helical" evidence="8">
    <location>
        <begin position="209"/>
        <end position="233"/>
    </location>
</feature>
<feature type="domain" description="Major facilitator superfamily (MFS) profile" evidence="9">
    <location>
        <begin position="85"/>
        <end position="516"/>
    </location>
</feature>
<evidence type="ECO:0000256" key="1">
    <source>
        <dbReference type="ARBA" id="ARBA00004651"/>
    </source>
</evidence>
<protein>
    <recommendedName>
        <fullName evidence="9">Major facilitator superfamily (MFS) profile domain-containing protein</fullName>
    </recommendedName>
</protein>
<evidence type="ECO:0000256" key="3">
    <source>
        <dbReference type="ARBA" id="ARBA00022475"/>
    </source>
</evidence>
<keyword evidence="11" id="KW-1185">Reference proteome</keyword>
<dbReference type="InterPro" id="IPR020846">
    <property type="entry name" value="MFS_dom"/>
</dbReference>
<comment type="subcellular location">
    <subcellularLocation>
        <location evidence="1">Cell membrane</location>
        <topology evidence="1">Multi-pass membrane protein</topology>
    </subcellularLocation>
</comment>
<keyword evidence="7 8" id="KW-0472">Membrane</keyword>
<keyword evidence="4" id="KW-0762">Sugar transport</keyword>
<dbReference type="GO" id="GO:0005886">
    <property type="term" value="C:plasma membrane"/>
    <property type="evidence" value="ECO:0007669"/>
    <property type="project" value="UniProtKB-SubCell"/>
</dbReference>
<feature type="transmembrane region" description="Helical" evidence="8">
    <location>
        <begin position="245"/>
        <end position="262"/>
    </location>
</feature>
<feature type="transmembrane region" description="Helical" evidence="8">
    <location>
        <begin position="79"/>
        <end position="102"/>
    </location>
</feature>
<feature type="transmembrane region" description="Helical" evidence="8">
    <location>
        <begin position="150"/>
        <end position="169"/>
    </location>
</feature>
<sequence length="544" mass="59431">MKLFGLFSCLRREEVEKPKKALTASGFGNSDEKSKAPVTISSLYAENFEGKTSIVKELEALGIDQTKCQEGRPFRKRDLWLQALAAISASVALIACGGHVGWTSPALPYLEREYGVSKVQSSWIASLYTLGGILGSLLSPLLLERLGRKGSLLMFAGPQIVGWSIVIPARSVELLLLARFVAGVGHGGIFNVATIYMGEIADRRVRGAFGTLLKLSVNLGGLFATTAGAFLPYQQLNLVELGPPLLFVASFVFMPESPYFYLGRGQTERATACVLRLRRRKSLDEPLRRELDSMQRDALENRDSERQGGLVRLLCENRRAVWIVLALKFTQHMSGHQAIVSYTQEIFGYSYDSSEGGSLGPEHWAIVLGLAQLAAGLVAALLVDRLGRRPLILVSGLAAAFCLALVGYFFFVKEELGRDASHLVWLPATGIIGYEIFVSFGIGTIPYVLLGEIFPANLKGTAVAMAIVVGSLFGFLISFGYQHVVLLLGVYPTFWIFAACCAAGTICIYVITPETKGKSLEEIQMIINPKRSQVYVRRPSMTKV</sequence>
<keyword evidence="3" id="KW-1003">Cell membrane</keyword>
<proteinExistence type="predicted"/>